<dbReference type="EMBL" id="JAPRAY010000015">
    <property type="protein sequence ID" value="MCZ0668234.1"/>
    <property type="molecule type" value="Genomic_DNA"/>
</dbReference>
<organism evidence="1 2">
    <name type="scientific">Mediterraneibacter gnavus</name>
    <name type="common">Ruminococcus gnavus</name>
    <dbReference type="NCBI Taxonomy" id="33038"/>
    <lineage>
        <taxon>Bacteria</taxon>
        <taxon>Bacillati</taxon>
        <taxon>Bacillota</taxon>
        <taxon>Clostridia</taxon>
        <taxon>Lachnospirales</taxon>
        <taxon>Lachnospiraceae</taxon>
        <taxon>Mediterraneibacter</taxon>
    </lineage>
</organism>
<reference evidence="1" key="1">
    <citation type="submission" date="2022-11" db="EMBL/GenBank/DDBJ databases">
        <title>Temperate bacteriophages infecting mucin-degrading bacterium Ruminococcus gnavus from the human gut.</title>
        <authorList>
            <person name="Buttimer C."/>
        </authorList>
    </citation>
    <scope>NUCLEOTIDE SEQUENCE</scope>
    <source>
        <strain evidence="1">CCUG 49994</strain>
    </source>
</reference>
<dbReference type="AlphaFoldDB" id="A0A9Q4F1T2"/>
<dbReference type="RefSeq" id="WP_268803638.1">
    <property type="nucleotide sequence ID" value="NZ_JAPRAY010000015.1"/>
</dbReference>
<proteinExistence type="predicted"/>
<accession>A0A9Q4F1T2</accession>
<gene>
    <name evidence="1" type="ORF">OZZ17_11890</name>
</gene>
<dbReference type="Proteomes" id="UP001079535">
    <property type="component" value="Unassembled WGS sequence"/>
</dbReference>
<evidence type="ECO:0000313" key="1">
    <source>
        <dbReference type="EMBL" id="MCZ0668234.1"/>
    </source>
</evidence>
<protein>
    <submittedName>
        <fullName evidence="1">Uncharacterized protein</fullName>
    </submittedName>
</protein>
<sequence length="71" mass="8279">MDNNKIYVSEQEYSRLCRLDGRTDALIGYIAMAEKEYESRRNTELATYNTDDDKYFLDANVVKAIIGMEDE</sequence>
<evidence type="ECO:0000313" key="2">
    <source>
        <dbReference type="Proteomes" id="UP001079535"/>
    </source>
</evidence>
<comment type="caution">
    <text evidence="1">The sequence shown here is derived from an EMBL/GenBank/DDBJ whole genome shotgun (WGS) entry which is preliminary data.</text>
</comment>
<name>A0A9Q4F1T2_MEDGN</name>